<protein>
    <submittedName>
        <fullName evidence="1">IS4 family transposase</fullName>
    </submittedName>
</protein>
<dbReference type="WBParaSite" id="ASIM_0000752701-mRNA-1">
    <property type="protein sequence ID" value="ASIM_0000752701-mRNA-1"/>
    <property type="gene ID" value="ASIM_0000752701"/>
</dbReference>
<evidence type="ECO:0000313" key="1">
    <source>
        <dbReference type="WBParaSite" id="ASIM_0000752701-mRNA-1"/>
    </source>
</evidence>
<dbReference type="AlphaFoldDB" id="A0A0M3JIR1"/>
<accession>A0A0M3JIR1</accession>
<proteinExistence type="predicted"/>
<sequence length="85" mass="9962">LKLCVDFVDLRRLHWLVEGIFESALKPSPTSWHRCLRLALVYYIATCSSWRTTSLLRRALRIAKRLIHRAALATERAQIARYHAM</sequence>
<organism evidence="1">
    <name type="scientific">Anisakis simplex</name>
    <name type="common">Herring worm</name>
    <dbReference type="NCBI Taxonomy" id="6269"/>
    <lineage>
        <taxon>Eukaryota</taxon>
        <taxon>Metazoa</taxon>
        <taxon>Ecdysozoa</taxon>
        <taxon>Nematoda</taxon>
        <taxon>Chromadorea</taxon>
        <taxon>Rhabditida</taxon>
        <taxon>Spirurina</taxon>
        <taxon>Ascaridomorpha</taxon>
        <taxon>Ascaridoidea</taxon>
        <taxon>Anisakidae</taxon>
        <taxon>Anisakis</taxon>
        <taxon>Anisakis simplex complex</taxon>
    </lineage>
</organism>
<reference evidence="1" key="1">
    <citation type="submission" date="2017-02" db="UniProtKB">
        <authorList>
            <consortium name="WormBaseParasite"/>
        </authorList>
    </citation>
    <scope>IDENTIFICATION</scope>
</reference>
<name>A0A0M3JIR1_ANISI</name>